<dbReference type="AlphaFoldDB" id="A0A0C2XAN9"/>
<dbReference type="OrthoDB" id="5319015at2759"/>
<evidence type="ECO:0000313" key="1">
    <source>
        <dbReference type="EMBL" id="KIL65908.1"/>
    </source>
</evidence>
<evidence type="ECO:0000313" key="2">
    <source>
        <dbReference type="Proteomes" id="UP000054549"/>
    </source>
</evidence>
<dbReference type="InParanoid" id="A0A0C2XAN9"/>
<reference evidence="1 2" key="1">
    <citation type="submission" date="2014-04" db="EMBL/GenBank/DDBJ databases">
        <title>Evolutionary Origins and Diversification of the Mycorrhizal Mutualists.</title>
        <authorList>
            <consortium name="DOE Joint Genome Institute"/>
            <consortium name="Mycorrhizal Genomics Consortium"/>
            <person name="Kohler A."/>
            <person name="Kuo A."/>
            <person name="Nagy L.G."/>
            <person name="Floudas D."/>
            <person name="Copeland A."/>
            <person name="Barry K.W."/>
            <person name="Cichocki N."/>
            <person name="Veneault-Fourrey C."/>
            <person name="LaButti K."/>
            <person name="Lindquist E.A."/>
            <person name="Lipzen A."/>
            <person name="Lundell T."/>
            <person name="Morin E."/>
            <person name="Murat C."/>
            <person name="Riley R."/>
            <person name="Ohm R."/>
            <person name="Sun H."/>
            <person name="Tunlid A."/>
            <person name="Henrissat B."/>
            <person name="Grigoriev I.V."/>
            <person name="Hibbett D.S."/>
            <person name="Martin F."/>
        </authorList>
    </citation>
    <scope>NUCLEOTIDE SEQUENCE [LARGE SCALE GENOMIC DNA]</scope>
    <source>
        <strain evidence="1 2">Koide BX008</strain>
    </source>
</reference>
<dbReference type="EMBL" id="KN818239">
    <property type="protein sequence ID" value="KIL65908.1"/>
    <property type="molecule type" value="Genomic_DNA"/>
</dbReference>
<dbReference type="PANTHER" id="PTHR38644:SF1">
    <property type="entry name" value="EXPRESSED PROTEIN"/>
    <property type="match status" value="1"/>
</dbReference>
<dbReference type="HOGENOM" id="CLU_019469_0_0_1"/>
<proteinExistence type="predicted"/>
<protein>
    <submittedName>
        <fullName evidence="1">Uncharacterized protein</fullName>
    </submittedName>
</protein>
<accession>A0A0C2XAN9</accession>
<organism evidence="1 2">
    <name type="scientific">Amanita muscaria (strain Koide BX008)</name>
    <dbReference type="NCBI Taxonomy" id="946122"/>
    <lineage>
        <taxon>Eukaryota</taxon>
        <taxon>Fungi</taxon>
        <taxon>Dikarya</taxon>
        <taxon>Basidiomycota</taxon>
        <taxon>Agaricomycotina</taxon>
        <taxon>Agaricomycetes</taxon>
        <taxon>Agaricomycetidae</taxon>
        <taxon>Agaricales</taxon>
        <taxon>Pluteineae</taxon>
        <taxon>Amanitaceae</taxon>
        <taxon>Amanita</taxon>
    </lineage>
</organism>
<name>A0A0C2XAN9_AMAMK</name>
<keyword evidence="2" id="KW-1185">Reference proteome</keyword>
<dbReference type="PANTHER" id="PTHR38644">
    <property type="entry name" value="EXPRESSED PROTEIN"/>
    <property type="match status" value="1"/>
</dbReference>
<gene>
    <name evidence="1" type="ORF">M378DRAFT_10491</name>
</gene>
<dbReference type="STRING" id="946122.A0A0C2XAN9"/>
<dbReference type="Proteomes" id="UP000054549">
    <property type="component" value="Unassembled WGS sequence"/>
</dbReference>
<sequence length="680" mass="75044">MSPRPLLRSPCACKRLRRLPNHGRFLGTHASSVAVNGQILTLAYKIKKLVSQVLPPTGSGTQFTESAEFWEDILTNAHNDYASTPERPARVVVCGTDQWSPSEDLVTALLSDPLASDDPVNDVLSNRHRAIGTPLTISYATNPTNNGNSIQIPSNYLRQFPTAIQLTEVKSGDNLKTLSEDDLLLLFKADFPIVVVNPITTSLVDLLRIRLPSNTVLVQAAHPIKPSDRPHPLLASESARVQEIIFMDPSRAVQALKTLHGDPISSSVIQRYQDDFLGSGVSSITHALHRALGVPSEPPLATFRATVLLAHLRGALNASQDMINSATANVASISTNVDSLSRQVEEARRHATAEILGLGQAKAAKWGRVWPPIIRFGQDDLPRVIEAPVQETEGIAEAMMQSNRQMRGIMDNLTWWRVLWRVDEVSGLVHAAVERTWCPELEKKLVMHAGSLTSLQQDFNVQTFSMLDKTKAKLPYDYALLRNSMQQMSTSPSFALTPSTLVEPLHKRKSQLYKYPTTHLHLGAQRTFVGMSAGITSSAAFSWVGWAGWLSGAGLNVGTDNALLQALSSTMNFGIEPTTAVGLGAFGALASLRWAIGKWERAKKRWWEDWIRIGHGLERDLKATLEDVMREKVTVVAENGCVALRETTDKRKDEIAQFATELYALQAEQEIIEKQIRFKS</sequence>